<keyword evidence="5 7" id="KW-1133">Transmembrane helix</keyword>
<evidence type="ECO:0000256" key="6">
    <source>
        <dbReference type="ARBA" id="ARBA00023136"/>
    </source>
</evidence>
<dbReference type="PANTHER" id="PTHR30193:SF37">
    <property type="entry name" value="INNER MEMBRANE ABC TRANSPORTER PERMEASE PROTEIN YCJO"/>
    <property type="match status" value="1"/>
</dbReference>
<evidence type="ECO:0000313" key="9">
    <source>
        <dbReference type="EMBL" id="PZE20028.1"/>
    </source>
</evidence>
<dbReference type="GO" id="GO:0055085">
    <property type="term" value="P:transmembrane transport"/>
    <property type="evidence" value="ECO:0007669"/>
    <property type="project" value="InterPro"/>
</dbReference>
<dbReference type="Proteomes" id="UP000214746">
    <property type="component" value="Unassembled WGS sequence"/>
</dbReference>
<dbReference type="CDD" id="cd06261">
    <property type="entry name" value="TM_PBP2"/>
    <property type="match status" value="1"/>
</dbReference>
<sequence>MRTKDHAAYLYIIPSLLFILMFLFLPILYNVLVGFTDLRGVKFEKMSFIGFANYVQLVSDPIFLKSLTNVFVFMLLTLLFQMGLGLLLTVFLANKFRGHRVMELIFFMPVVLSSVVIAHSFNQIYEPNFGGLNRLLDFLGLGDFQRIWLGDQTWALYAILAANIYQWTGMGIIYYRVGLANISQEIYEAAKIDGAGFWQQLIRITTPLLKYSHLTIMLMTTIGTLKFFDLVYIMTGGGPAGSTEFPMTYLYKRLSMEGNNGLGSALATLVVILAIALAVVQTKAFKKVDVD</sequence>
<dbReference type="RefSeq" id="WP_089200849.1">
    <property type="nucleotide sequence ID" value="NZ_NHRJ02000010.1"/>
</dbReference>
<evidence type="ECO:0000256" key="1">
    <source>
        <dbReference type="ARBA" id="ARBA00004651"/>
    </source>
</evidence>
<gene>
    <name evidence="9" type="ORF">CBW46_015215</name>
</gene>
<comment type="similarity">
    <text evidence="7">Belongs to the binding-protein-dependent transport system permease family.</text>
</comment>
<dbReference type="InterPro" id="IPR051393">
    <property type="entry name" value="ABC_transporter_permease"/>
</dbReference>
<dbReference type="AlphaFoldDB" id="A0A2W1NYV6"/>
<dbReference type="InterPro" id="IPR035906">
    <property type="entry name" value="MetI-like_sf"/>
</dbReference>
<dbReference type="Pfam" id="PF00528">
    <property type="entry name" value="BPD_transp_1"/>
    <property type="match status" value="1"/>
</dbReference>
<evidence type="ECO:0000256" key="7">
    <source>
        <dbReference type="RuleBase" id="RU363032"/>
    </source>
</evidence>
<feature type="transmembrane region" description="Helical" evidence="7">
    <location>
        <begin position="154"/>
        <end position="175"/>
    </location>
</feature>
<dbReference type="SUPFAM" id="SSF160964">
    <property type="entry name" value="MalF N-terminal region-like"/>
    <property type="match status" value="1"/>
</dbReference>
<dbReference type="OrthoDB" id="9809527at2"/>
<feature type="domain" description="ABC transmembrane type-1" evidence="8">
    <location>
        <begin position="67"/>
        <end position="281"/>
    </location>
</feature>
<evidence type="ECO:0000256" key="3">
    <source>
        <dbReference type="ARBA" id="ARBA00022475"/>
    </source>
</evidence>
<evidence type="ECO:0000313" key="10">
    <source>
        <dbReference type="Proteomes" id="UP000214746"/>
    </source>
</evidence>
<feature type="transmembrane region" description="Helical" evidence="7">
    <location>
        <begin position="104"/>
        <end position="125"/>
    </location>
</feature>
<keyword evidence="6 7" id="KW-0472">Membrane</keyword>
<dbReference type="EMBL" id="NHRJ02000010">
    <property type="protein sequence ID" value="PZE20028.1"/>
    <property type="molecule type" value="Genomic_DNA"/>
</dbReference>
<dbReference type="GO" id="GO:0005886">
    <property type="term" value="C:plasma membrane"/>
    <property type="evidence" value="ECO:0007669"/>
    <property type="project" value="UniProtKB-SubCell"/>
</dbReference>
<reference evidence="9" key="1">
    <citation type="submission" date="2018-06" db="EMBL/GenBank/DDBJ databases">
        <title>Paenibacillus xerothermodurans sp. nov. an extremely dry heat resistant spore forming bacterium isolated from the soil of Cape Canaveral, Florida.</title>
        <authorList>
            <person name="Seuylemezian A."/>
            <person name="Kaur N."/>
            <person name="Patil P."/>
            <person name="Patil P."/>
            <person name="Mayilraj S."/>
            <person name="Vaishampayan P."/>
        </authorList>
    </citation>
    <scope>NUCLEOTIDE SEQUENCE [LARGE SCALE GENOMIC DNA]</scope>
    <source>
        <strain evidence="9">ATCC 27380</strain>
    </source>
</reference>
<comment type="caution">
    <text evidence="9">The sequence shown here is derived from an EMBL/GenBank/DDBJ whole genome shotgun (WGS) entry which is preliminary data.</text>
</comment>
<proteinExistence type="inferred from homology"/>
<dbReference type="InterPro" id="IPR000515">
    <property type="entry name" value="MetI-like"/>
</dbReference>
<evidence type="ECO:0000259" key="8">
    <source>
        <dbReference type="PROSITE" id="PS50928"/>
    </source>
</evidence>
<dbReference type="PROSITE" id="PS50928">
    <property type="entry name" value="ABC_TM1"/>
    <property type="match status" value="1"/>
</dbReference>
<name>A0A2W1NYV6_PAEXE</name>
<keyword evidence="2 7" id="KW-0813">Transport</keyword>
<evidence type="ECO:0000256" key="2">
    <source>
        <dbReference type="ARBA" id="ARBA00022448"/>
    </source>
</evidence>
<comment type="subcellular location">
    <subcellularLocation>
        <location evidence="1 7">Cell membrane</location>
        <topology evidence="1 7">Multi-pass membrane protein</topology>
    </subcellularLocation>
</comment>
<keyword evidence="10" id="KW-1185">Reference proteome</keyword>
<dbReference type="Gene3D" id="1.10.3720.10">
    <property type="entry name" value="MetI-like"/>
    <property type="match status" value="1"/>
</dbReference>
<evidence type="ECO:0000256" key="5">
    <source>
        <dbReference type="ARBA" id="ARBA00022989"/>
    </source>
</evidence>
<organism evidence="9 10">
    <name type="scientific">Paenibacillus xerothermodurans</name>
    <dbReference type="NCBI Taxonomy" id="1977292"/>
    <lineage>
        <taxon>Bacteria</taxon>
        <taxon>Bacillati</taxon>
        <taxon>Bacillota</taxon>
        <taxon>Bacilli</taxon>
        <taxon>Bacillales</taxon>
        <taxon>Paenibacillaceae</taxon>
        <taxon>Paenibacillus</taxon>
    </lineage>
</organism>
<dbReference type="SUPFAM" id="SSF161098">
    <property type="entry name" value="MetI-like"/>
    <property type="match status" value="1"/>
</dbReference>
<evidence type="ECO:0000256" key="4">
    <source>
        <dbReference type="ARBA" id="ARBA00022692"/>
    </source>
</evidence>
<accession>A0A2W1NYV6</accession>
<keyword evidence="4 7" id="KW-0812">Transmembrane</keyword>
<protein>
    <submittedName>
        <fullName evidence="9">Sugar ABC transporter permease</fullName>
    </submittedName>
</protein>
<feature type="transmembrane region" description="Helical" evidence="7">
    <location>
        <begin position="7"/>
        <end position="29"/>
    </location>
</feature>
<dbReference type="PANTHER" id="PTHR30193">
    <property type="entry name" value="ABC TRANSPORTER PERMEASE PROTEIN"/>
    <property type="match status" value="1"/>
</dbReference>
<feature type="transmembrane region" description="Helical" evidence="7">
    <location>
        <begin position="216"/>
        <end position="241"/>
    </location>
</feature>
<feature type="transmembrane region" description="Helical" evidence="7">
    <location>
        <begin position="70"/>
        <end position="92"/>
    </location>
</feature>
<keyword evidence="3" id="KW-1003">Cell membrane</keyword>
<feature type="transmembrane region" description="Helical" evidence="7">
    <location>
        <begin position="261"/>
        <end position="280"/>
    </location>
</feature>